<accession>A0A6C0K396</accession>
<proteinExistence type="predicted"/>
<dbReference type="AlphaFoldDB" id="A0A6C0K396"/>
<name>A0A6C0K396_9ZZZZ</name>
<reference evidence="2" key="1">
    <citation type="journal article" date="2020" name="Nature">
        <title>Giant virus diversity and host interactions through global metagenomics.</title>
        <authorList>
            <person name="Schulz F."/>
            <person name="Roux S."/>
            <person name="Paez-Espino D."/>
            <person name="Jungbluth S."/>
            <person name="Walsh D.A."/>
            <person name="Denef V.J."/>
            <person name="McMahon K.D."/>
            <person name="Konstantinidis K.T."/>
            <person name="Eloe-Fadrosh E.A."/>
            <person name="Kyrpides N.C."/>
            <person name="Woyke T."/>
        </authorList>
    </citation>
    <scope>NUCLEOTIDE SEQUENCE</scope>
    <source>
        <strain evidence="2">GVMAG-S-1101165-83</strain>
    </source>
</reference>
<dbReference type="GO" id="GO:0008168">
    <property type="term" value="F:methyltransferase activity"/>
    <property type="evidence" value="ECO:0007669"/>
    <property type="project" value="InterPro"/>
</dbReference>
<evidence type="ECO:0000259" key="1">
    <source>
        <dbReference type="Pfam" id="PF01728"/>
    </source>
</evidence>
<dbReference type="Pfam" id="PF01728">
    <property type="entry name" value="FtsJ"/>
    <property type="match status" value="1"/>
</dbReference>
<dbReference type="EMBL" id="MN740769">
    <property type="protein sequence ID" value="QHU10534.1"/>
    <property type="molecule type" value="Genomic_DNA"/>
</dbReference>
<sequence>MSYYILPKKQTVHKINPIFNEGNKPIISFSLIHYVNVAKEFASTLKHTTGAAESEISIQNYNIDFYYKLINPYEYIHFKVPSSKFSVSKIKASSQTFYELMEISNTFNIFDSFSGRNIKALHCGSNNASTIECMNIFRENNNDVIYEHTVDSELSILRSFQGIEMMTIDFLYFEISNHLDLDSIVDANINNYCINLIAILCNILTYQNVNGTCIIKISTIYHKPILDVLYLLTSMYDKIYIVKPNSSNAFKNERFVICKNFISDYSKTIENNNTLKSLRAVINECIQQRKNITSLINCDLPYYFLNKVEESNIIVGHLQLEQYDQLINLCKNKNKDDRIESLKKNNIQKCIQWCEKHKIPYNKFIDKLNIFLPIIVYDDDGNVVDTNQSDLFSLNNSVEPDEEEYKNNAVI</sequence>
<dbReference type="GO" id="GO:0032259">
    <property type="term" value="P:methylation"/>
    <property type="evidence" value="ECO:0007669"/>
    <property type="project" value="InterPro"/>
</dbReference>
<evidence type="ECO:0000313" key="2">
    <source>
        <dbReference type="EMBL" id="QHU10534.1"/>
    </source>
</evidence>
<feature type="domain" description="Ribosomal RNA methyltransferase FtsJ" evidence="1">
    <location>
        <begin position="126"/>
        <end position="261"/>
    </location>
</feature>
<dbReference type="Gene3D" id="3.40.50.12760">
    <property type="match status" value="1"/>
</dbReference>
<organism evidence="2">
    <name type="scientific">viral metagenome</name>
    <dbReference type="NCBI Taxonomy" id="1070528"/>
    <lineage>
        <taxon>unclassified sequences</taxon>
        <taxon>metagenomes</taxon>
        <taxon>organismal metagenomes</taxon>
    </lineage>
</organism>
<dbReference type="InterPro" id="IPR002877">
    <property type="entry name" value="RNA_MeTrfase_FtsJ_dom"/>
</dbReference>
<protein>
    <recommendedName>
        <fullName evidence="1">Ribosomal RNA methyltransferase FtsJ domain-containing protein</fullName>
    </recommendedName>
</protein>